<gene>
    <name evidence="1" type="ORF">S06H3_06687</name>
</gene>
<sequence length="60" mass="6508">IGDFYSQDDTLLATGFARTISEGESFTLDPGEIGENSVTLEKGEQVVTLTLREELSAVEK</sequence>
<reference evidence="1" key="1">
    <citation type="journal article" date="2014" name="Front. Microbiol.">
        <title>High frequency of phylogenetically diverse reductive dehalogenase-homologous genes in deep subseafloor sedimentary metagenomes.</title>
        <authorList>
            <person name="Kawai M."/>
            <person name="Futagami T."/>
            <person name="Toyoda A."/>
            <person name="Takaki Y."/>
            <person name="Nishi S."/>
            <person name="Hori S."/>
            <person name="Arai W."/>
            <person name="Tsubouchi T."/>
            <person name="Morono Y."/>
            <person name="Uchiyama I."/>
            <person name="Ito T."/>
            <person name="Fujiyama A."/>
            <person name="Inagaki F."/>
            <person name="Takami H."/>
        </authorList>
    </citation>
    <scope>NUCLEOTIDE SEQUENCE</scope>
    <source>
        <strain evidence="1">Expedition CK06-06</strain>
    </source>
</reference>
<feature type="non-terminal residue" evidence="1">
    <location>
        <position position="1"/>
    </location>
</feature>
<protein>
    <submittedName>
        <fullName evidence="1">Uncharacterized protein</fullName>
    </submittedName>
</protein>
<organism evidence="1">
    <name type="scientific">marine sediment metagenome</name>
    <dbReference type="NCBI Taxonomy" id="412755"/>
    <lineage>
        <taxon>unclassified sequences</taxon>
        <taxon>metagenomes</taxon>
        <taxon>ecological metagenomes</taxon>
    </lineage>
</organism>
<accession>X1KKZ2</accession>
<evidence type="ECO:0000313" key="1">
    <source>
        <dbReference type="EMBL" id="GAH94260.1"/>
    </source>
</evidence>
<proteinExistence type="predicted"/>
<name>X1KKZ2_9ZZZZ</name>
<dbReference type="EMBL" id="BARV01002625">
    <property type="protein sequence ID" value="GAH94260.1"/>
    <property type="molecule type" value="Genomic_DNA"/>
</dbReference>
<dbReference type="AlphaFoldDB" id="X1KKZ2"/>
<comment type="caution">
    <text evidence="1">The sequence shown here is derived from an EMBL/GenBank/DDBJ whole genome shotgun (WGS) entry which is preliminary data.</text>
</comment>